<evidence type="ECO:0000313" key="2">
    <source>
        <dbReference type="EMBL" id="GLR68871.1"/>
    </source>
</evidence>
<dbReference type="Gene3D" id="1.10.10.10">
    <property type="entry name" value="Winged helix-like DNA-binding domain superfamily/Winged helix DNA-binding domain"/>
    <property type="match status" value="1"/>
</dbReference>
<sequence length="141" mass="15922">MLQRYELLYEAGLVAEAARDGIACHTTPAPRLGQAMRQDHRRILATGIARLRAKITYRPVVFELMPPNFTLLDLQRSVEALAGQLLHKQNFRRLVEQQELVEETGQMAEATGGRPAKLFRFRADILQERAYAGTKPPLARA</sequence>
<keyword evidence="3" id="KW-1185">Reference proteome</keyword>
<comment type="caution">
    <text evidence="2">The sequence shown here is derived from an EMBL/GenBank/DDBJ whole genome shotgun (WGS) entry which is preliminary data.</text>
</comment>
<name>A0ABQ6A9K2_9PROT</name>
<dbReference type="RefSeq" id="WP_348522694.1">
    <property type="nucleotide sequence ID" value="NZ_BSOS01000098.1"/>
</dbReference>
<organism evidence="2 3">
    <name type="scientific">Acidocella aquatica</name>
    <dbReference type="NCBI Taxonomy" id="1922313"/>
    <lineage>
        <taxon>Bacteria</taxon>
        <taxon>Pseudomonadati</taxon>
        <taxon>Pseudomonadota</taxon>
        <taxon>Alphaproteobacteria</taxon>
        <taxon>Acetobacterales</taxon>
        <taxon>Acidocellaceae</taxon>
        <taxon>Acidocella</taxon>
    </lineage>
</organism>
<evidence type="ECO:0000313" key="3">
    <source>
        <dbReference type="Proteomes" id="UP001156641"/>
    </source>
</evidence>
<accession>A0ABQ6A9K2</accession>
<reference evidence="3" key="1">
    <citation type="journal article" date="2019" name="Int. J. Syst. Evol. Microbiol.">
        <title>The Global Catalogue of Microorganisms (GCM) 10K type strain sequencing project: providing services to taxonomists for standard genome sequencing and annotation.</title>
        <authorList>
            <consortium name="The Broad Institute Genomics Platform"/>
            <consortium name="The Broad Institute Genome Sequencing Center for Infectious Disease"/>
            <person name="Wu L."/>
            <person name="Ma J."/>
        </authorList>
    </citation>
    <scope>NUCLEOTIDE SEQUENCE [LARGE SCALE GENOMIC DNA]</scope>
    <source>
        <strain evidence="3">NBRC 112502</strain>
    </source>
</reference>
<evidence type="ECO:0000259" key="1">
    <source>
        <dbReference type="Pfam" id="PF21906"/>
    </source>
</evidence>
<dbReference type="InterPro" id="IPR036388">
    <property type="entry name" value="WH-like_DNA-bd_sf"/>
</dbReference>
<gene>
    <name evidence="2" type="ORF">GCM10010909_35530</name>
</gene>
<protein>
    <recommendedName>
        <fullName evidence="1">NrtR DNA-binding winged helix domain-containing protein</fullName>
    </recommendedName>
</protein>
<proteinExistence type="predicted"/>
<dbReference type="SUPFAM" id="SSF46785">
    <property type="entry name" value="Winged helix' DNA-binding domain"/>
    <property type="match status" value="1"/>
</dbReference>
<dbReference type="Pfam" id="PF21906">
    <property type="entry name" value="WHD_NrtR"/>
    <property type="match status" value="1"/>
</dbReference>
<dbReference type="InterPro" id="IPR054105">
    <property type="entry name" value="WHD_NrtR"/>
</dbReference>
<dbReference type="EMBL" id="BSOS01000098">
    <property type="protein sequence ID" value="GLR68871.1"/>
    <property type="molecule type" value="Genomic_DNA"/>
</dbReference>
<dbReference type="Proteomes" id="UP001156641">
    <property type="component" value="Unassembled WGS sequence"/>
</dbReference>
<dbReference type="InterPro" id="IPR036390">
    <property type="entry name" value="WH_DNA-bd_sf"/>
</dbReference>
<feature type="domain" description="NrtR DNA-binding winged helix" evidence="1">
    <location>
        <begin position="61"/>
        <end position="121"/>
    </location>
</feature>